<dbReference type="PANTHER" id="PTHR28234:SF1">
    <property type="entry name" value="NUCLEAR CONTROL OF ATPASE PROTEIN 2"/>
    <property type="match status" value="1"/>
</dbReference>
<evidence type="ECO:0000256" key="4">
    <source>
        <dbReference type="ARBA" id="ARBA00023128"/>
    </source>
</evidence>
<dbReference type="EMBL" id="GG738859">
    <property type="protein sequence ID" value="EFC46200.1"/>
    <property type="molecule type" value="Genomic_DNA"/>
</dbReference>
<dbReference type="GeneID" id="8859425"/>
<dbReference type="InParanoid" id="D2V9U4"/>
<protein>
    <submittedName>
        <fullName evidence="6">Predicted protein</fullName>
    </submittedName>
</protein>
<evidence type="ECO:0000313" key="6">
    <source>
        <dbReference type="EMBL" id="EFC46200.1"/>
    </source>
</evidence>
<dbReference type="eggNOG" id="ENOG502QQIS">
    <property type="taxonomic scope" value="Eukaryota"/>
</dbReference>
<keyword evidence="7" id="KW-1185">Reference proteome</keyword>
<dbReference type="RefSeq" id="XP_002678944.1">
    <property type="nucleotide sequence ID" value="XM_002678898.1"/>
</dbReference>
<dbReference type="VEuPathDB" id="AmoebaDB:NAEGRDRAFT_65631"/>
<evidence type="ECO:0000256" key="2">
    <source>
        <dbReference type="ARBA" id="ARBA00022692"/>
    </source>
</evidence>
<dbReference type="Proteomes" id="UP000006671">
    <property type="component" value="Unassembled WGS sequence"/>
</dbReference>
<dbReference type="PANTHER" id="PTHR28234">
    <property type="entry name" value="NUCLEAR CONTROL OF ATPASE PROTEIN 2"/>
    <property type="match status" value="1"/>
</dbReference>
<keyword evidence="2" id="KW-0812">Transmembrane</keyword>
<keyword evidence="3" id="KW-1133">Transmembrane helix</keyword>
<gene>
    <name evidence="6" type="ORF">NAEGRDRAFT_65631</name>
</gene>
<name>D2V9U4_NAEGR</name>
<dbReference type="OrthoDB" id="413313at2759"/>
<reference evidence="6 7" key="1">
    <citation type="journal article" date="2010" name="Cell">
        <title>The genome of Naegleria gruberi illuminates early eukaryotic versatility.</title>
        <authorList>
            <person name="Fritz-Laylin L.K."/>
            <person name="Prochnik S.E."/>
            <person name="Ginger M.L."/>
            <person name="Dacks J.B."/>
            <person name="Carpenter M.L."/>
            <person name="Field M.C."/>
            <person name="Kuo A."/>
            <person name="Paredez A."/>
            <person name="Chapman J."/>
            <person name="Pham J."/>
            <person name="Shu S."/>
            <person name="Neupane R."/>
            <person name="Cipriano M."/>
            <person name="Mancuso J."/>
            <person name="Tu H."/>
            <person name="Salamov A."/>
            <person name="Lindquist E."/>
            <person name="Shapiro H."/>
            <person name="Lucas S."/>
            <person name="Grigoriev I.V."/>
            <person name="Cande W.Z."/>
            <person name="Fulton C."/>
            <person name="Rokhsar D.S."/>
            <person name="Dawson S.C."/>
        </authorList>
    </citation>
    <scope>NUCLEOTIDE SEQUENCE [LARGE SCALE GENOMIC DNA]</scope>
    <source>
        <strain evidence="6 7">NEG-M</strain>
    </source>
</reference>
<proteinExistence type="predicted"/>
<dbReference type="Pfam" id="PF08637">
    <property type="entry name" value="NCA2"/>
    <property type="match status" value="1"/>
</dbReference>
<evidence type="ECO:0000256" key="3">
    <source>
        <dbReference type="ARBA" id="ARBA00022989"/>
    </source>
</evidence>
<evidence type="ECO:0000256" key="1">
    <source>
        <dbReference type="ARBA" id="ARBA00004225"/>
    </source>
</evidence>
<comment type="subcellular location">
    <subcellularLocation>
        <location evidence="1">Mitochondrion membrane</location>
        <topology evidence="1">Multi-pass membrane protein</topology>
    </subcellularLocation>
</comment>
<accession>D2V9U4</accession>
<dbReference type="GO" id="GO:0005741">
    <property type="term" value="C:mitochondrial outer membrane"/>
    <property type="evidence" value="ECO:0007669"/>
    <property type="project" value="TreeGrafter"/>
</dbReference>
<sequence length="661" mass="77290">MLHTTSTCTFQGHELALHINLVCRKFRKILSEELKSSYCDEPKHNQLFVLDKIQNFTLSFVTKGDFEQRIIPQNIKFNESTMPPKERLCFFGECCVSLIQSLCFHSMSHFTSLAELIDYWKGREESPVNAMLELGPLYWIKLFYNQIINTFFGNEKIIPKLNPSKILELIDNIKMKQRSPSRDLNELLEKLSKVEICHAFICGHLLNILHKFQAVRSIDEIHDVSIEFLDFIDGLYIERFNDSALSGDALFEKHFQIHPLQEESVKQSNIMKRSLFHNGIGPVALEVDFNHNNRTSSPSVISTPYTNYDDDNASFISDRSRAMTTIARDNTELTLEQFLDKIDAVMQRCRNWNHITNYYLRQYKKPNHFHRNWIRYALGFTFTAFASYYTYKHFDEIVKLSKEAYNSVTRFVNNSIIEPLYNIYSIIHYDEHKHKLVSLDDVQVSMKSLERMVNDFVKDTHPNATEQELTIFLEQAKKGDITLVMETYEKELKRPFANAIFGSLARALLIQVQKQKLALEQSMISMDSLLKQNELNVELVATVPGVLLFSFAYYQLSSYKRKTDFSTITAPMSRQFISIERILNRNINQSRLPLQDYGFVYLYTCRIRALASKFSTLNEHPRLNSDFTSDLNELNSVTMTPHQKFNTILRMNREYKFLNEL</sequence>
<organism evidence="7">
    <name type="scientific">Naegleria gruberi</name>
    <name type="common">Amoeba</name>
    <dbReference type="NCBI Taxonomy" id="5762"/>
    <lineage>
        <taxon>Eukaryota</taxon>
        <taxon>Discoba</taxon>
        <taxon>Heterolobosea</taxon>
        <taxon>Tetramitia</taxon>
        <taxon>Eutetramitia</taxon>
        <taxon>Vahlkampfiidae</taxon>
        <taxon>Naegleria</taxon>
    </lineage>
</organism>
<dbReference type="STRING" id="5762.D2V9U4"/>
<dbReference type="OMA" id="CHAFICG"/>
<dbReference type="KEGG" id="ngr:NAEGRDRAFT_65631"/>
<keyword evidence="4" id="KW-0496">Mitochondrion</keyword>
<evidence type="ECO:0000256" key="5">
    <source>
        <dbReference type="ARBA" id="ARBA00023136"/>
    </source>
</evidence>
<evidence type="ECO:0000313" key="7">
    <source>
        <dbReference type="Proteomes" id="UP000006671"/>
    </source>
</evidence>
<dbReference type="AlphaFoldDB" id="D2V9U4"/>
<dbReference type="InterPro" id="IPR013946">
    <property type="entry name" value="NCA2-like"/>
</dbReference>
<keyword evidence="5" id="KW-0472">Membrane</keyword>